<protein>
    <submittedName>
        <fullName evidence="2">Uncharacterized protein</fullName>
    </submittedName>
</protein>
<keyword evidence="3" id="KW-1185">Reference proteome</keyword>
<dbReference type="Proteomes" id="UP000266861">
    <property type="component" value="Unassembled WGS sequence"/>
</dbReference>
<dbReference type="EMBL" id="PQFF01000388">
    <property type="protein sequence ID" value="RHZ53528.1"/>
    <property type="molecule type" value="Genomic_DNA"/>
</dbReference>
<evidence type="ECO:0000256" key="1">
    <source>
        <dbReference type="SAM" id="Coils"/>
    </source>
</evidence>
<dbReference type="AlphaFoldDB" id="A0A397GV52"/>
<dbReference type="OrthoDB" id="2344943at2759"/>
<gene>
    <name evidence="2" type="ORF">Glove_441g111</name>
</gene>
<accession>A0A397GV52</accession>
<evidence type="ECO:0000313" key="3">
    <source>
        <dbReference type="Proteomes" id="UP000266861"/>
    </source>
</evidence>
<proteinExistence type="predicted"/>
<sequence>MLTIVQHHVYWIFYIWKAYKIGIRIENHDLQRDCLVSAASLFASTGKNNYTTAIAHYFSALAKYPKLDQTLHEIGAFKLPSDNNLTQDISICFAFDEALETYETLKRNIKAVQSERERIDLLLNEYLEDTSISHSSRAINSRKEALWKFVDNLIIIFDMKNLLEHLIFQEKVSPKLNKEGLEKRIICYPNGLNYIQKIYLQEVLKIEKHNPTGRQAIEVKKIKIQEYKEKKKPKIKK</sequence>
<evidence type="ECO:0000313" key="2">
    <source>
        <dbReference type="EMBL" id="RHZ53528.1"/>
    </source>
</evidence>
<keyword evidence="1" id="KW-0175">Coiled coil</keyword>
<feature type="coiled-coil region" evidence="1">
    <location>
        <begin position="95"/>
        <end position="122"/>
    </location>
</feature>
<reference evidence="2 3" key="1">
    <citation type="submission" date="2018-08" db="EMBL/GenBank/DDBJ databases">
        <title>Genome and evolution of the arbuscular mycorrhizal fungus Diversispora epigaea (formerly Glomus versiforme) and its bacterial endosymbionts.</title>
        <authorList>
            <person name="Sun X."/>
            <person name="Fei Z."/>
            <person name="Harrison M."/>
        </authorList>
    </citation>
    <scope>NUCLEOTIDE SEQUENCE [LARGE SCALE GENOMIC DNA]</scope>
    <source>
        <strain evidence="2 3">IT104</strain>
    </source>
</reference>
<organism evidence="2 3">
    <name type="scientific">Diversispora epigaea</name>
    <dbReference type="NCBI Taxonomy" id="1348612"/>
    <lineage>
        <taxon>Eukaryota</taxon>
        <taxon>Fungi</taxon>
        <taxon>Fungi incertae sedis</taxon>
        <taxon>Mucoromycota</taxon>
        <taxon>Glomeromycotina</taxon>
        <taxon>Glomeromycetes</taxon>
        <taxon>Diversisporales</taxon>
        <taxon>Diversisporaceae</taxon>
        <taxon>Diversispora</taxon>
    </lineage>
</organism>
<comment type="caution">
    <text evidence="2">The sequence shown here is derived from an EMBL/GenBank/DDBJ whole genome shotgun (WGS) entry which is preliminary data.</text>
</comment>
<name>A0A397GV52_9GLOM</name>